<proteinExistence type="predicted"/>
<evidence type="ECO:0000256" key="1">
    <source>
        <dbReference type="SAM" id="MobiDB-lite"/>
    </source>
</evidence>
<reference evidence="2 3" key="1">
    <citation type="journal article" date="2013" name="BMC Genomics">
        <title>The miniature genome of a carnivorous plant Genlisea aurea contains a low number of genes and short non-coding sequences.</title>
        <authorList>
            <person name="Leushkin E.V."/>
            <person name="Sutormin R.A."/>
            <person name="Nabieva E.R."/>
            <person name="Penin A.A."/>
            <person name="Kondrashov A.S."/>
            <person name="Logacheva M.D."/>
        </authorList>
    </citation>
    <scope>NUCLEOTIDE SEQUENCE [LARGE SCALE GENOMIC DNA]</scope>
</reference>
<feature type="region of interest" description="Disordered" evidence="1">
    <location>
        <begin position="1"/>
        <end position="31"/>
    </location>
</feature>
<evidence type="ECO:0000313" key="3">
    <source>
        <dbReference type="Proteomes" id="UP000015453"/>
    </source>
</evidence>
<organism evidence="2 3">
    <name type="scientific">Genlisea aurea</name>
    <dbReference type="NCBI Taxonomy" id="192259"/>
    <lineage>
        <taxon>Eukaryota</taxon>
        <taxon>Viridiplantae</taxon>
        <taxon>Streptophyta</taxon>
        <taxon>Embryophyta</taxon>
        <taxon>Tracheophyta</taxon>
        <taxon>Spermatophyta</taxon>
        <taxon>Magnoliopsida</taxon>
        <taxon>eudicotyledons</taxon>
        <taxon>Gunneridae</taxon>
        <taxon>Pentapetalae</taxon>
        <taxon>asterids</taxon>
        <taxon>lamiids</taxon>
        <taxon>Lamiales</taxon>
        <taxon>Lentibulariaceae</taxon>
        <taxon>Genlisea</taxon>
    </lineage>
</organism>
<sequence length="54" mass="6136">ILPSPTTGTMPAQSFFDWKSKTNSGDGGRIDDYEDDNFFSSSDFTFQTQNMVRF</sequence>
<dbReference type="Proteomes" id="UP000015453">
    <property type="component" value="Unassembled WGS sequence"/>
</dbReference>
<comment type="caution">
    <text evidence="2">The sequence shown here is derived from an EMBL/GenBank/DDBJ whole genome shotgun (WGS) entry which is preliminary data.</text>
</comment>
<feature type="non-terminal residue" evidence="2">
    <location>
        <position position="1"/>
    </location>
</feature>
<evidence type="ECO:0000313" key="2">
    <source>
        <dbReference type="EMBL" id="EPS65780.1"/>
    </source>
</evidence>
<keyword evidence="3" id="KW-1185">Reference proteome</keyword>
<protein>
    <submittedName>
        <fullName evidence="2">Uncharacterized protein</fullName>
    </submittedName>
</protein>
<dbReference type="EMBL" id="AUSU01004044">
    <property type="protein sequence ID" value="EPS65780.1"/>
    <property type="molecule type" value="Genomic_DNA"/>
</dbReference>
<feature type="compositionally biased region" description="Polar residues" evidence="1">
    <location>
        <begin position="1"/>
        <end position="12"/>
    </location>
</feature>
<dbReference type="AlphaFoldDB" id="S8CFU8"/>
<gene>
    <name evidence="2" type="ORF">M569_08997</name>
</gene>
<accession>S8CFU8</accession>
<name>S8CFU8_9LAMI</name>